<evidence type="ECO:0000259" key="3">
    <source>
        <dbReference type="PROSITE" id="PS50977"/>
    </source>
</evidence>
<dbReference type="RefSeq" id="WP_041886588.1">
    <property type="nucleotide sequence ID" value="NZ_CP157278.1"/>
</dbReference>
<dbReference type="GO" id="GO:0003677">
    <property type="term" value="F:DNA binding"/>
    <property type="evidence" value="ECO:0007669"/>
    <property type="project" value="UniProtKB-UniRule"/>
</dbReference>
<dbReference type="InterPro" id="IPR001647">
    <property type="entry name" value="HTH_TetR"/>
</dbReference>
<sequence>MDKEYKMVRKTTDGPIRNKEKTRLKLLNAVGEIIRTEGYKGLGVNNIAAKAKADKKLIYLYFESVDKLVETYVRQKDYWEGFTDGIQALIEEHKGNFAEDLASKILVDQFNFFLQADEMQKVILWEISEKNELMREIADAREVMGNELFKLTDPQFENTTVDLRAIQALLIGGIYYLVLHAKSNGSTFCGIDINEQQGQDRIINSLKQVVEWTYTEAKNQKKDL</sequence>
<dbReference type="Gene3D" id="1.10.357.10">
    <property type="entry name" value="Tetracycline Repressor, domain 2"/>
    <property type="match status" value="1"/>
</dbReference>
<proteinExistence type="predicted"/>
<keyword evidence="1 2" id="KW-0238">DNA-binding</keyword>
<dbReference type="EMBL" id="JXRA01000132">
    <property type="protein sequence ID" value="KIO74833.1"/>
    <property type="molecule type" value="Genomic_DNA"/>
</dbReference>
<keyword evidence="5" id="KW-1185">Reference proteome</keyword>
<dbReference type="PANTHER" id="PTHR30328:SF54">
    <property type="entry name" value="HTH-TYPE TRANSCRIPTIONAL REPRESSOR SCO4008"/>
    <property type="match status" value="1"/>
</dbReference>
<dbReference type="InterPro" id="IPR009057">
    <property type="entry name" value="Homeodomain-like_sf"/>
</dbReference>
<reference evidence="4 5" key="1">
    <citation type="submission" date="2015-01" db="EMBL/GenBank/DDBJ databases">
        <title>Draft genome sequence of Pedobacter sp. NL19 isolated from sludge of an effluent treatment pond in an abandoned uranium mine.</title>
        <authorList>
            <person name="Santos T."/>
            <person name="Caetano T."/>
            <person name="Covas C."/>
            <person name="Cruz A."/>
            <person name="Mendo S."/>
        </authorList>
    </citation>
    <scope>NUCLEOTIDE SEQUENCE [LARGE SCALE GENOMIC DNA]</scope>
    <source>
        <strain evidence="4 5">NL19</strain>
    </source>
</reference>
<evidence type="ECO:0000313" key="4">
    <source>
        <dbReference type="EMBL" id="KIO74833.1"/>
    </source>
</evidence>
<evidence type="ECO:0000256" key="2">
    <source>
        <dbReference type="PROSITE-ProRule" id="PRU00335"/>
    </source>
</evidence>
<name>A0A0D0EZQ6_9SPHI</name>
<dbReference type="Proteomes" id="UP000032049">
    <property type="component" value="Unassembled WGS sequence"/>
</dbReference>
<dbReference type="STRING" id="1503925.TH53_24190"/>
<feature type="DNA-binding region" description="H-T-H motif" evidence="2">
    <location>
        <begin position="43"/>
        <end position="62"/>
    </location>
</feature>
<dbReference type="InterPro" id="IPR050109">
    <property type="entry name" value="HTH-type_TetR-like_transc_reg"/>
</dbReference>
<dbReference type="PANTHER" id="PTHR30328">
    <property type="entry name" value="TRANSCRIPTIONAL REPRESSOR"/>
    <property type="match status" value="1"/>
</dbReference>
<dbReference type="PROSITE" id="PS50977">
    <property type="entry name" value="HTH_TETR_2"/>
    <property type="match status" value="1"/>
</dbReference>
<comment type="caution">
    <text evidence="4">The sequence shown here is derived from an EMBL/GenBank/DDBJ whole genome shotgun (WGS) entry which is preliminary data.</text>
</comment>
<dbReference type="Pfam" id="PF00440">
    <property type="entry name" value="TetR_N"/>
    <property type="match status" value="1"/>
</dbReference>
<organism evidence="4 5">
    <name type="scientific">Pedobacter lusitanus</name>
    <dbReference type="NCBI Taxonomy" id="1503925"/>
    <lineage>
        <taxon>Bacteria</taxon>
        <taxon>Pseudomonadati</taxon>
        <taxon>Bacteroidota</taxon>
        <taxon>Sphingobacteriia</taxon>
        <taxon>Sphingobacteriales</taxon>
        <taxon>Sphingobacteriaceae</taxon>
        <taxon>Pedobacter</taxon>
    </lineage>
</organism>
<dbReference type="SUPFAM" id="SSF46689">
    <property type="entry name" value="Homeodomain-like"/>
    <property type="match status" value="1"/>
</dbReference>
<evidence type="ECO:0000313" key="5">
    <source>
        <dbReference type="Proteomes" id="UP000032049"/>
    </source>
</evidence>
<evidence type="ECO:0000256" key="1">
    <source>
        <dbReference type="ARBA" id="ARBA00023125"/>
    </source>
</evidence>
<feature type="domain" description="HTH tetR-type" evidence="3">
    <location>
        <begin position="20"/>
        <end position="80"/>
    </location>
</feature>
<gene>
    <name evidence="4" type="ORF">TH53_24190</name>
</gene>
<dbReference type="AlphaFoldDB" id="A0A0D0EZQ6"/>
<protein>
    <submittedName>
        <fullName evidence="4">TetR family transcriptional regulator</fullName>
    </submittedName>
</protein>
<accession>A0A0D0EZQ6</accession>